<gene>
    <name evidence="2" type="ORF">DCAF_LOCUS10400</name>
    <name evidence="3" type="ORF">DCAF_LOCUS10402</name>
</gene>
<dbReference type="GO" id="GO:0030267">
    <property type="term" value="F:glyoxylate reductase (NADPH) activity"/>
    <property type="evidence" value="ECO:0007669"/>
    <property type="project" value="TreeGrafter"/>
</dbReference>
<keyword evidence="4" id="KW-1185">Reference proteome</keyword>
<comment type="caution">
    <text evidence="2">The sequence shown here is derived from an EMBL/GenBank/DDBJ whole genome shotgun (WGS) entry which is preliminary data.</text>
</comment>
<keyword evidence="1" id="KW-0560">Oxidoreductase</keyword>
<dbReference type="EMBL" id="CAWUPB010000994">
    <property type="protein sequence ID" value="CAK7335408.1"/>
    <property type="molecule type" value="Genomic_DNA"/>
</dbReference>
<evidence type="ECO:0000313" key="4">
    <source>
        <dbReference type="Proteomes" id="UP001314170"/>
    </source>
</evidence>
<protein>
    <submittedName>
        <fullName evidence="2">Uncharacterized protein</fullName>
    </submittedName>
</protein>
<proteinExistence type="predicted"/>
<dbReference type="Gene3D" id="3.40.50.720">
    <property type="entry name" value="NAD(P)-binding Rossmann-like Domain"/>
    <property type="match status" value="2"/>
</dbReference>
<dbReference type="AlphaFoldDB" id="A0AAV1RI46"/>
<evidence type="ECO:0000256" key="1">
    <source>
        <dbReference type="ARBA" id="ARBA00023002"/>
    </source>
</evidence>
<evidence type="ECO:0000313" key="3">
    <source>
        <dbReference type="EMBL" id="CAK7335410.1"/>
    </source>
</evidence>
<dbReference type="GO" id="GO:0005829">
    <property type="term" value="C:cytosol"/>
    <property type="evidence" value="ECO:0007669"/>
    <property type="project" value="TreeGrafter"/>
</dbReference>
<accession>A0AAV1RI46</accession>
<dbReference type="PANTHER" id="PTHR10996">
    <property type="entry name" value="2-HYDROXYACID DEHYDROGENASE-RELATED"/>
    <property type="match status" value="1"/>
</dbReference>
<dbReference type="PANTHER" id="PTHR10996:SF268">
    <property type="entry name" value="GLYOXYLATE_HYDROXYPYRUVATE REDUCTASE HPR3"/>
    <property type="match status" value="1"/>
</dbReference>
<evidence type="ECO:0000313" key="2">
    <source>
        <dbReference type="EMBL" id="CAK7335408.1"/>
    </source>
</evidence>
<dbReference type="InterPro" id="IPR050223">
    <property type="entry name" value="D-isomer_2-hydroxyacid_DH"/>
</dbReference>
<organism evidence="2 4">
    <name type="scientific">Dovyalis caffra</name>
    <dbReference type="NCBI Taxonomy" id="77055"/>
    <lineage>
        <taxon>Eukaryota</taxon>
        <taxon>Viridiplantae</taxon>
        <taxon>Streptophyta</taxon>
        <taxon>Embryophyta</taxon>
        <taxon>Tracheophyta</taxon>
        <taxon>Spermatophyta</taxon>
        <taxon>Magnoliopsida</taxon>
        <taxon>eudicotyledons</taxon>
        <taxon>Gunneridae</taxon>
        <taxon>Pentapetalae</taxon>
        <taxon>rosids</taxon>
        <taxon>fabids</taxon>
        <taxon>Malpighiales</taxon>
        <taxon>Salicaceae</taxon>
        <taxon>Flacourtieae</taxon>
        <taxon>Dovyalis</taxon>
    </lineage>
</organism>
<dbReference type="SUPFAM" id="SSF52283">
    <property type="entry name" value="Formate/glycerate dehydrogenase catalytic domain-like"/>
    <property type="match status" value="1"/>
</dbReference>
<dbReference type="Proteomes" id="UP001314170">
    <property type="component" value="Unassembled WGS sequence"/>
</dbReference>
<name>A0AAV1RI46_9ROSI</name>
<reference evidence="2 4" key="1">
    <citation type="submission" date="2024-01" db="EMBL/GenBank/DDBJ databases">
        <authorList>
            <person name="Waweru B."/>
        </authorList>
    </citation>
    <scope>NUCLEOTIDE SEQUENCE [LARGE SCALE GENOMIC DNA]</scope>
</reference>
<dbReference type="EMBL" id="CAWUPB010000994">
    <property type="protein sequence ID" value="CAK7335410.1"/>
    <property type="molecule type" value="Genomic_DNA"/>
</dbReference>
<dbReference type="GO" id="GO:0016618">
    <property type="term" value="F:hydroxypyruvate reductase [NAD(P)H] activity"/>
    <property type="evidence" value="ECO:0007669"/>
    <property type="project" value="TreeGrafter"/>
</dbReference>
<sequence length="190" mass="20963">MTAKENQETLLENNTEPKAEELLPNITPCVQASCVQICIDPSESPEPILSFFPSHAIPNHVDLLACCRCGFSITNAIIAFSEDVPDYAIAVMLEVLRRIPVGNRYIRASLLPQKGDYPLGCKDVMIINVALINEKELVQCLLQGNIAGAGSTNGHVPAVTYIYDICTVFRSLNGCWYGSFSVEKRRCKRD</sequence>